<proteinExistence type="predicted"/>
<accession>A0A6G9QR79</accession>
<evidence type="ECO:0000313" key="2">
    <source>
        <dbReference type="EMBL" id="QIR16319.1"/>
    </source>
</evidence>
<dbReference type="RefSeq" id="WP_167680168.1">
    <property type="nucleotide sequence ID" value="NZ_CP050314.1"/>
</dbReference>
<evidence type="ECO:0000256" key="1">
    <source>
        <dbReference type="SAM" id="MobiDB-lite"/>
    </source>
</evidence>
<feature type="region of interest" description="Disordered" evidence="1">
    <location>
        <begin position="1"/>
        <end position="23"/>
    </location>
</feature>
<dbReference type="EMBL" id="CP050314">
    <property type="protein sequence ID" value="QIR16319.1"/>
    <property type="molecule type" value="Genomic_DNA"/>
</dbReference>
<dbReference type="KEGG" id="saes:HBH39_17690"/>
<dbReference type="Proteomes" id="UP000502608">
    <property type="component" value="Plasmid pPN3F2_1"/>
</dbReference>
<evidence type="ECO:0000313" key="3">
    <source>
        <dbReference type="Proteomes" id="UP000502608"/>
    </source>
</evidence>
<name>A0A6G9QR79_9GAMM</name>
<reference evidence="2 3" key="1">
    <citation type="submission" date="2020-03" db="EMBL/GenBank/DDBJ databases">
        <title>Complete genome sequence of Shewanella sp.</title>
        <authorList>
            <person name="Kim Y.-S."/>
            <person name="Kim S.-J."/>
            <person name="Jung H.-K."/>
            <person name="Kim K.-H."/>
        </authorList>
    </citation>
    <scope>NUCLEOTIDE SEQUENCE [LARGE SCALE GENOMIC DNA]</scope>
    <source>
        <strain evidence="2 3">PN3F2</strain>
        <plasmid evidence="2 3">pPN3F2_1</plasmid>
    </source>
</reference>
<organism evidence="2 3">
    <name type="scientific">Shewanella aestuarii</name>
    <dbReference type="NCBI Taxonomy" id="1028752"/>
    <lineage>
        <taxon>Bacteria</taxon>
        <taxon>Pseudomonadati</taxon>
        <taxon>Pseudomonadota</taxon>
        <taxon>Gammaproteobacteria</taxon>
        <taxon>Alteromonadales</taxon>
        <taxon>Shewanellaceae</taxon>
        <taxon>Shewanella</taxon>
    </lineage>
</organism>
<keyword evidence="2" id="KW-0614">Plasmid</keyword>
<geneLocation type="plasmid" evidence="2 3">
    <name>pPN3F2_1</name>
</geneLocation>
<protein>
    <submittedName>
        <fullName evidence="2">Uncharacterized protein</fullName>
    </submittedName>
</protein>
<gene>
    <name evidence="2" type="ORF">HBH39_17690</name>
</gene>
<dbReference type="AlphaFoldDB" id="A0A6G9QR79"/>
<sequence>MFQNQYYQNPVHPNDHPEPQPMSGYQAQEQLYQNNVAHLPSNNQQHNNQEPRYSGQFDPYFNLKCHGTKAAIELKPSITQGGWHTVMLEGANSIGERKFNWQDKTSVQITKTELLPVIAVLLGIREGFEGKAHGVQKNKGFNIKWQQNQRDNTMNVFVSIFEANKPMKGVPISAYDALMLSHLAISQYINNMPQLTPEALINSLKSIHRHTIA</sequence>
<keyword evidence="3" id="KW-1185">Reference proteome</keyword>